<organism evidence="1 2">
    <name type="scientific">Anaerotruncus colihominis DSM 17241</name>
    <dbReference type="NCBI Taxonomy" id="445972"/>
    <lineage>
        <taxon>Bacteria</taxon>
        <taxon>Bacillati</taxon>
        <taxon>Bacillota</taxon>
        <taxon>Clostridia</taxon>
        <taxon>Eubacteriales</taxon>
        <taxon>Oscillospiraceae</taxon>
        <taxon>Anaerotruncus</taxon>
    </lineage>
</organism>
<accession>B0P7A5</accession>
<reference evidence="1" key="1">
    <citation type="submission" date="2007-11" db="EMBL/GenBank/DDBJ databases">
        <authorList>
            <person name="Fulton L."/>
            <person name="Clifton S."/>
            <person name="Fulton B."/>
            <person name="Xu J."/>
            <person name="Minx P."/>
            <person name="Pepin K.H."/>
            <person name="Johnson M."/>
            <person name="Thiruvilangam P."/>
            <person name="Bhonagiri V."/>
            <person name="Nash W.E."/>
            <person name="Mardis E.R."/>
            <person name="Wilson R.K."/>
        </authorList>
    </citation>
    <scope>NUCLEOTIDE SEQUENCE [LARGE SCALE GENOMIC DNA]</scope>
    <source>
        <strain evidence="1">DSM 17241</strain>
    </source>
</reference>
<dbReference type="HOGENOM" id="CLU_3283905_0_0_9"/>
<keyword evidence="2" id="KW-1185">Reference proteome</keyword>
<proteinExistence type="predicted"/>
<evidence type="ECO:0000313" key="1">
    <source>
        <dbReference type="EMBL" id="EDS12408.1"/>
    </source>
</evidence>
<comment type="caution">
    <text evidence="1">The sequence shown here is derived from an EMBL/GenBank/DDBJ whole genome shotgun (WGS) entry which is preliminary data.</text>
</comment>
<dbReference type="EMBL" id="ABGD02000006">
    <property type="protein sequence ID" value="EDS12408.1"/>
    <property type="molecule type" value="Genomic_DNA"/>
</dbReference>
<protein>
    <submittedName>
        <fullName evidence="1">Uncharacterized protein</fullName>
    </submittedName>
</protein>
<sequence>MFKNREFTEFFVNSGNLFGFRSILSQYSPPFMKKTEILIF</sequence>
<evidence type="ECO:0000313" key="2">
    <source>
        <dbReference type="Proteomes" id="UP000003803"/>
    </source>
</evidence>
<gene>
    <name evidence="1" type="ORF">ANACOL_00635</name>
</gene>
<reference evidence="1" key="2">
    <citation type="submission" date="2013-09" db="EMBL/GenBank/DDBJ databases">
        <title>Draft genome sequence of Anaerotruncus colihominis(DSM 17241).</title>
        <authorList>
            <person name="Sudarsanam P."/>
            <person name="Ley R."/>
            <person name="Guruge J."/>
            <person name="Turnbaugh P.J."/>
            <person name="Mahowald M."/>
            <person name="Liep D."/>
            <person name="Gordon J."/>
        </authorList>
    </citation>
    <scope>NUCLEOTIDE SEQUENCE</scope>
    <source>
        <strain evidence="1">DSM 17241</strain>
    </source>
</reference>
<name>B0P7A5_9FIRM</name>
<dbReference type="Proteomes" id="UP000003803">
    <property type="component" value="Unassembled WGS sequence"/>
</dbReference>
<dbReference type="AlphaFoldDB" id="B0P7A5"/>